<dbReference type="PRINTS" id="PR00154">
    <property type="entry name" value="AMPBINDING"/>
</dbReference>
<reference evidence="6 7" key="1">
    <citation type="submission" date="2022-11" db="EMBL/GenBank/DDBJ databases">
        <title>Minimal conservation of predation-associated metabolite biosynthetic gene clusters underscores biosynthetic potential of Myxococcota including descriptions for ten novel species: Archangium lansinium sp. nov., Myxococcus landrumus sp. nov., Nannocystis bai.</title>
        <authorList>
            <person name="Ahearne A."/>
            <person name="Stevens C."/>
            <person name="Dowd S."/>
        </authorList>
    </citation>
    <scope>NUCLEOTIDE SEQUENCE [LARGE SCALE GENOMIC DNA]</scope>
    <source>
        <strain evidence="6 7">BB15-2</strain>
    </source>
</reference>
<dbReference type="InterPro" id="IPR020459">
    <property type="entry name" value="AMP-binding"/>
</dbReference>
<name>A0ABT5E5N2_9BACT</name>
<dbReference type="EMBL" id="JAQNDL010000003">
    <property type="protein sequence ID" value="MDC0721163.1"/>
    <property type="molecule type" value="Genomic_DNA"/>
</dbReference>
<sequence length="1397" mass="152603">MTQLLNELAQQNIRIAADGDDLTVRAPRGALTPWLREQLQQHKPAILTLLRRDIPAGDQPAIPRVTPDLAARHEPFPLTDIQQAYWVGRMSEFDQGDVSIHFYVEVDGQHLDLPRLETAWNRMVRRHDMLHSVVAADGRQRILEQVPDYHFVVADLRERSAAEVEAALAAVHDELSHQVLPNDRWPAFEIRASLLPGGVTRLHLSVDLVNMDGGSLMLLLDEWTRVYFDPHTSLEPLELSYRDYVLAELELRKTPAYQQSLAYWKQRVPQLPPAPELVTVGGERQRTRFVHKTAKIERAVWERLKAAATARDLTVSSVLAAAYAEVLAAWGKGPDFTLNVTLFNRLPVHPQVDAILGDFTSMILLGVEGSAHAEFEARARAIQQQLWHDLEHHEVSGIEVLRELARVRQQYGGAIMPIVFTNMLNLGAKGFAPLYTALERLGSVAFILTQTPQVWLDYQVHEDAEGLRLTWDAVEGLFPAGMVDDMLTAHCRLLRRLADDEQAWRGPLVLVSPDHVAMCEAANRTEAAVPEVLLHRLFEAQVPRRPDHPAVVAGGRTLTYAELHRRACQVGNRLRALGAVPDALVAIVMDKGWEQVVAALGIHMAGAAYVPIDPSVPPARLHHLLAHAEVKLVLTQSHLDARLAWPAGVQRLRIDGDDFLRDDDAPLVPAQRPGDLAYVLYTSGSTGQPKGVMIEQRSVVNRMLDVGQRAGVGPDDRCLALTALHHDLSVWDIFGVLAAGATIVVPDAAAVRDPASWTALMRRERVTLWNSVPAFLEMLVEHLEHAADDVPEALRWVILAGDWIPVGLPDRLRAHLPRVAMVASGGPTETTIWDIWYPIGAVDPAWRSIPYGRPMTGSRYHVLDPALRPCPAQVPGELYIGGVGLARGYWRDEARTAAAFVVHPVTGERLYRSGDLGRWLPDGNIEFLGRADNQVKVGGVRIELEEIEAELGRHPQVRGCAVVVKGEPGGARHLVAFVVPNETEADADTDADTEAPRPHGADPGLDAPAAKLEFKLRHLELRDDLADRPAVALPELAGDPLSDLVAARRSRRSFRPDPVPLTAIAGLLAGLRARRHDDLVRRGYPSAGSLYPVQTYMFVKPGRIDGLEGGAYHYDPEAHRLVRLGDDLPGPGMHAPVNRPAFTSAAFSLLLVGQLRAIEPLYGAQARDFCLLEAGYASQSLMLAAEQHGLGLCPIGGLDDAALRGPLALDDGHVVLHSHVGGLPDAAAAPPAGPLGPAGLRAHLRTRLPEALVPATYVLVDALPRTANGKLDRRALAARDVNDTAAPAAAASGLEERVAAIVAEVLQLPRIERDQNFFELGATSVHLVRIAGRLRTELGCQVTVTTLFRAATVRVLAGQLEVGAAEEAAAQLQQQAQGRVEARLAARGRRGRGGSDV</sequence>
<evidence type="ECO:0000313" key="7">
    <source>
        <dbReference type="Proteomes" id="UP001221686"/>
    </source>
</evidence>
<evidence type="ECO:0000313" key="6">
    <source>
        <dbReference type="EMBL" id="MDC0721163.1"/>
    </source>
</evidence>
<keyword evidence="3" id="KW-0436">Ligase</keyword>
<feature type="domain" description="Carrier" evidence="5">
    <location>
        <begin position="1289"/>
        <end position="1364"/>
    </location>
</feature>
<evidence type="ECO:0000259" key="5">
    <source>
        <dbReference type="PROSITE" id="PS50075"/>
    </source>
</evidence>
<dbReference type="InterPro" id="IPR001242">
    <property type="entry name" value="Condensation_dom"/>
</dbReference>
<dbReference type="Pfam" id="PF18563">
    <property type="entry name" value="TubC_N"/>
    <property type="match status" value="1"/>
</dbReference>
<evidence type="ECO:0000256" key="2">
    <source>
        <dbReference type="ARBA" id="ARBA00022553"/>
    </source>
</evidence>
<dbReference type="Pfam" id="PF00881">
    <property type="entry name" value="Nitroreductase"/>
    <property type="match status" value="1"/>
</dbReference>
<dbReference type="RefSeq" id="WP_272089663.1">
    <property type="nucleotide sequence ID" value="NZ_JAQNDL010000003.1"/>
</dbReference>
<dbReference type="CDD" id="cd02142">
    <property type="entry name" value="McbC_SagB-like_oxidoreductase"/>
    <property type="match status" value="1"/>
</dbReference>
<accession>A0ABT5E5N2</accession>
<dbReference type="SUPFAM" id="SSF52777">
    <property type="entry name" value="CoA-dependent acyltransferases"/>
    <property type="match status" value="2"/>
</dbReference>
<dbReference type="InterPro" id="IPR000415">
    <property type="entry name" value="Nitroreductase-like"/>
</dbReference>
<dbReference type="Gene3D" id="3.40.109.10">
    <property type="entry name" value="NADH Oxidase"/>
    <property type="match status" value="1"/>
</dbReference>
<dbReference type="InterPro" id="IPR045851">
    <property type="entry name" value="AMP-bd_C_sf"/>
</dbReference>
<dbReference type="InterPro" id="IPR041464">
    <property type="entry name" value="TubC_N"/>
</dbReference>
<dbReference type="Gene3D" id="3.30.559.30">
    <property type="entry name" value="Nonribosomal peptide synthetase, condensation domain"/>
    <property type="match status" value="1"/>
</dbReference>
<feature type="region of interest" description="Disordered" evidence="4">
    <location>
        <begin position="984"/>
        <end position="1006"/>
    </location>
</feature>
<dbReference type="InterPro" id="IPR020845">
    <property type="entry name" value="AMP-binding_CS"/>
</dbReference>
<dbReference type="SUPFAM" id="SSF47336">
    <property type="entry name" value="ACP-like"/>
    <property type="match status" value="1"/>
</dbReference>
<dbReference type="Gene3D" id="3.30.300.30">
    <property type="match status" value="2"/>
</dbReference>
<proteinExistence type="predicted"/>
<organism evidence="6 7">
    <name type="scientific">Nannocystis bainbridge</name>
    <dbReference type="NCBI Taxonomy" id="2995303"/>
    <lineage>
        <taxon>Bacteria</taxon>
        <taxon>Pseudomonadati</taxon>
        <taxon>Myxococcota</taxon>
        <taxon>Polyangia</taxon>
        <taxon>Nannocystales</taxon>
        <taxon>Nannocystaceae</taxon>
        <taxon>Nannocystis</taxon>
    </lineage>
</organism>
<dbReference type="InterPro" id="IPR036736">
    <property type="entry name" value="ACP-like_sf"/>
</dbReference>
<gene>
    <name evidence="6" type="ORF">POL25_29930</name>
</gene>
<keyword evidence="7" id="KW-1185">Reference proteome</keyword>
<dbReference type="SUPFAM" id="SSF56801">
    <property type="entry name" value="Acetyl-CoA synthetase-like"/>
    <property type="match status" value="1"/>
</dbReference>
<dbReference type="InterPro" id="IPR044894">
    <property type="entry name" value="TubC_N_sf"/>
</dbReference>
<dbReference type="NCBIfam" id="TIGR01733">
    <property type="entry name" value="AA-adenyl-dom"/>
    <property type="match status" value="1"/>
</dbReference>
<dbReference type="InterPro" id="IPR057737">
    <property type="entry name" value="Condensation_MtbB-like"/>
</dbReference>
<dbReference type="PANTHER" id="PTHR45527:SF10">
    <property type="entry name" value="PYOCHELIN SYNTHASE PCHF"/>
    <property type="match status" value="1"/>
</dbReference>
<dbReference type="Gene3D" id="2.30.38.10">
    <property type="entry name" value="Luciferase, Domain 3"/>
    <property type="match status" value="1"/>
</dbReference>
<dbReference type="Gene3D" id="1.10.1200.10">
    <property type="entry name" value="ACP-like"/>
    <property type="match status" value="1"/>
</dbReference>
<dbReference type="SUPFAM" id="SSF55469">
    <property type="entry name" value="FMN-dependent nitroreductase-like"/>
    <property type="match status" value="1"/>
</dbReference>
<dbReference type="NCBIfam" id="TIGR03605">
    <property type="entry name" value="antibiot_sagB"/>
    <property type="match status" value="1"/>
</dbReference>
<dbReference type="InterPro" id="IPR009081">
    <property type="entry name" value="PP-bd_ACP"/>
</dbReference>
<dbReference type="Proteomes" id="UP001221686">
    <property type="component" value="Unassembled WGS sequence"/>
</dbReference>
<dbReference type="InterPro" id="IPR023213">
    <property type="entry name" value="CAT-like_dom_sf"/>
</dbReference>
<dbReference type="PROSITE" id="PS50075">
    <property type="entry name" value="CARRIER"/>
    <property type="match status" value="1"/>
</dbReference>
<evidence type="ECO:0000256" key="4">
    <source>
        <dbReference type="SAM" id="MobiDB-lite"/>
    </source>
</evidence>
<dbReference type="Gene3D" id="3.30.559.10">
    <property type="entry name" value="Chloramphenicol acetyltransferase-like domain"/>
    <property type="match status" value="1"/>
</dbReference>
<dbReference type="Pfam" id="PF00550">
    <property type="entry name" value="PP-binding"/>
    <property type="match status" value="1"/>
</dbReference>
<feature type="compositionally biased region" description="Acidic residues" evidence="4">
    <location>
        <begin position="984"/>
        <end position="993"/>
    </location>
</feature>
<dbReference type="InterPro" id="IPR020806">
    <property type="entry name" value="PKS_PP-bd"/>
</dbReference>
<evidence type="ECO:0000256" key="3">
    <source>
        <dbReference type="ARBA" id="ARBA00022598"/>
    </source>
</evidence>
<dbReference type="Pfam" id="PF00501">
    <property type="entry name" value="AMP-binding"/>
    <property type="match status" value="1"/>
</dbReference>
<dbReference type="Pfam" id="PF00668">
    <property type="entry name" value="Condensation"/>
    <property type="match status" value="1"/>
</dbReference>
<dbReference type="InterPro" id="IPR029479">
    <property type="entry name" value="Nitroreductase"/>
</dbReference>
<dbReference type="InterPro" id="IPR000873">
    <property type="entry name" value="AMP-dep_synth/lig_dom"/>
</dbReference>
<dbReference type="PROSITE" id="PS00455">
    <property type="entry name" value="AMP_BINDING"/>
    <property type="match status" value="1"/>
</dbReference>
<comment type="caution">
    <text evidence="6">The sequence shown here is derived from an EMBL/GenBank/DDBJ whole genome shotgun (WGS) entry which is preliminary data.</text>
</comment>
<dbReference type="InterPro" id="IPR020051">
    <property type="entry name" value="SagB-type_dehydrogenase"/>
</dbReference>
<keyword evidence="1" id="KW-0596">Phosphopantetheine</keyword>
<protein>
    <submittedName>
        <fullName evidence="6">Amino acid adenylation domain-containing protein</fullName>
    </submittedName>
</protein>
<dbReference type="CDD" id="cd19535">
    <property type="entry name" value="Cyc_NRPS"/>
    <property type="match status" value="1"/>
</dbReference>
<dbReference type="PANTHER" id="PTHR45527">
    <property type="entry name" value="NONRIBOSOMAL PEPTIDE SYNTHETASE"/>
    <property type="match status" value="1"/>
</dbReference>
<dbReference type="SMART" id="SM00823">
    <property type="entry name" value="PKS_PP"/>
    <property type="match status" value="1"/>
</dbReference>
<dbReference type="InterPro" id="IPR010071">
    <property type="entry name" value="AA_adenyl_dom"/>
</dbReference>
<dbReference type="Gene3D" id="3.40.50.980">
    <property type="match status" value="2"/>
</dbReference>
<dbReference type="Gene3D" id="1.10.10.1830">
    <property type="entry name" value="Non-ribosomal peptide synthase, adenylation domain"/>
    <property type="match status" value="1"/>
</dbReference>
<keyword evidence="2" id="KW-0597">Phosphoprotein</keyword>
<evidence type="ECO:0000256" key="1">
    <source>
        <dbReference type="ARBA" id="ARBA00022450"/>
    </source>
</evidence>